<keyword evidence="12" id="KW-0320">Glycogen biosynthesis</keyword>
<dbReference type="InterPro" id="IPR032788">
    <property type="entry name" value="AGL_central"/>
</dbReference>
<dbReference type="FunFam" id="1.50.10.10:FF:000039">
    <property type="entry name" value="Glycogen debranching enzyme Gdb1, putative"/>
    <property type="match status" value="1"/>
</dbReference>
<keyword evidence="17" id="KW-0175">Coiled coil</keyword>
<feature type="region of interest" description="Disordered" evidence="18">
    <location>
        <begin position="581"/>
        <end position="614"/>
    </location>
</feature>
<evidence type="ECO:0000256" key="5">
    <source>
        <dbReference type="ARBA" id="ARBA00012560"/>
    </source>
</evidence>
<feature type="domain" description="Glycogen debranching enzyme central" evidence="22">
    <location>
        <begin position="950"/>
        <end position="1190"/>
    </location>
</feature>
<dbReference type="GO" id="GO:0005737">
    <property type="term" value="C:cytoplasm"/>
    <property type="evidence" value="ECO:0007669"/>
    <property type="project" value="UniProtKB-SubCell"/>
</dbReference>
<evidence type="ECO:0000256" key="1">
    <source>
        <dbReference type="ARBA" id="ARBA00000439"/>
    </source>
</evidence>
<dbReference type="InterPro" id="IPR032790">
    <property type="entry name" value="GDE_C"/>
</dbReference>
<evidence type="ECO:0000256" key="16">
    <source>
        <dbReference type="ARBA" id="ARBA00031477"/>
    </source>
</evidence>
<dbReference type="OrthoDB" id="10248904at2759"/>
<evidence type="ECO:0000313" key="23">
    <source>
        <dbReference type="EMBL" id="CAG8553348.1"/>
    </source>
</evidence>
<dbReference type="Pfam" id="PF14702">
    <property type="entry name" value="hGDE_central"/>
    <property type="match status" value="1"/>
</dbReference>
<dbReference type="Pfam" id="PF14699">
    <property type="entry name" value="hGDE_N"/>
    <property type="match status" value="1"/>
</dbReference>
<dbReference type="EC" id="3.2.1.33" evidence="6"/>
<dbReference type="InterPro" id="IPR029436">
    <property type="entry name" value="AGL_euk_N"/>
</dbReference>
<dbReference type="Pfam" id="PF14701">
    <property type="entry name" value="hDGE_amylase"/>
    <property type="match status" value="2"/>
</dbReference>
<keyword evidence="9" id="KW-0328">Glycosyltransferase</keyword>
<evidence type="ECO:0000256" key="18">
    <source>
        <dbReference type="SAM" id="MobiDB-lite"/>
    </source>
</evidence>
<name>A0A9N9B376_9GLOM</name>
<gene>
    <name evidence="23" type="ORF">AGERDE_LOCUS6781</name>
</gene>
<keyword evidence="24" id="KW-1185">Reference proteome</keyword>
<feature type="domain" description="Glycogen debranching enzyme glucanotransferase" evidence="21">
    <location>
        <begin position="622"/>
        <end position="796"/>
    </location>
</feature>
<evidence type="ECO:0000259" key="21">
    <source>
        <dbReference type="Pfam" id="PF14701"/>
    </source>
</evidence>
<reference evidence="23" key="1">
    <citation type="submission" date="2021-06" db="EMBL/GenBank/DDBJ databases">
        <authorList>
            <person name="Kallberg Y."/>
            <person name="Tangrot J."/>
            <person name="Rosling A."/>
        </authorList>
    </citation>
    <scope>NUCLEOTIDE SEQUENCE</scope>
    <source>
        <strain evidence="23">MT106</strain>
    </source>
</reference>
<dbReference type="Pfam" id="PF06202">
    <property type="entry name" value="GDE_C"/>
    <property type="match status" value="1"/>
</dbReference>
<evidence type="ECO:0000256" key="3">
    <source>
        <dbReference type="ARBA" id="ARBA00003530"/>
    </source>
</evidence>
<dbReference type="EMBL" id="CAJVPL010001114">
    <property type="protein sequence ID" value="CAG8553348.1"/>
    <property type="molecule type" value="Genomic_DNA"/>
</dbReference>
<feature type="domain" description="Glycogen debranching enzyme C-terminal" evidence="19">
    <location>
        <begin position="1277"/>
        <end position="1745"/>
    </location>
</feature>
<keyword evidence="14" id="KW-0326">Glycosidase</keyword>
<dbReference type="FunFam" id="3.20.20.80:FF:000070">
    <property type="entry name" value="GDB1p Glycogen debranching enzyme"/>
    <property type="match status" value="1"/>
</dbReference>
<evidence type="ECO:0000256" key="14">
    <source>
        <dbReference type="ARBA" id="ARBA00023295"/>
    </source>
</evidence>
<sequence>MATSRKEKQFTVYRLELEAEGSLPKDKQYIRLPPPVKPYVLRFNIRSGSPASHGGVLYTNYPIFGREFDRNKFYPKNFPTDFSKSLNIDIMIRMSGAFDFYVEHRAVSTLPGEVLTSIERTEIFHFNVDPLLHILPRRRILSSKRVSSLKRVPLPLDGLVIETVLPKLLGSLSSWGQHVKAISELGYNMIHFVPIQARGISNSPYSIYDQLAFSDDLFDGTDRTKSTDEKIDILRNTLKRFEDDYGVLSLTDVVWNHTSCNSKWLEEHPEAGYNLHNSPHLKPAYELDTALLQFSEDLDKHGLPTFLHSENDLNRIMDYIKSHLLTEIRLWEYYIINVKDSVDDLRTALVTKIEGDHVMFKNVDIENLSLQQQADLFLKYAISDQDKFGTRFVKRISVKEAIGFLKKWSEGSEFQTAFKAEQDRIYTSLQTEWQERENIRLAKIAKKHEKTLRIGRSEKERIEQEKRERARLEKERLERAKLEKARIGQALKKVKKQLEDEVKNLVVSSNDKKDNVSVKEDIVTEEHAVVKVSNEAVKTKKLATPLKETSQEGAEVSVASTGKIRIDAFDAVEKSSSVTVEVIKEESPGDPEEDKKSEEPVEPDAPQEPPVQVPMVDPTEFYLKKAEQLLNEINLRFYRFYDDDVLVIIENIFNRVKYMRLDGHGPKMGEITKDHPLIETYFTRLPLNETTRKHPEGSLAVANNGWIWNANPLQDFANSESYAYLKREVIVWGDCVKLRYGKSREESPWLWDHITKYTELSASLFHGFRIDNCHSTPIHLAKYLLDKARRIRPNLYVVAELFTGSEEMDIQFVSQLGINSLIREAMQPWDTKELSRYVHRHGGKPIGSIDTACLTDSSTCIGPDEQKEACLIIPLSGSKPHALFMDCTHDNESPHQKRTAEDTLSTGALVAMSSCAVGSTKGYDEVFPHYVDLVNETRLYPLYEESLDIGIARVKKVLQHLHTEMALDGYIETHVHHENDYIIVHRFHPNTLDGYLLVAHSAFAGFTMDRGDLNPINLRGTSAELLFSTYLEVKSRSVENDEKFLSGLPATLKSLNAPILRRRSDANGEFTEVILPKEFPSGSVMLLKTWVDNKPDGLDDFVETGTEEAFEELDLVDLNIVLYRCNGEENDVTSGHGVYHIPNYGDIPYCGIEGFMSVLRPIMKHNDLGHPFCANLREGHWALDYTVGRLERHLFITPKLKKLVDWYHSRFTAIKAVPNFLVPKYFALTMKTAYKAAIHRTFQQLSPFVLDGGPFIHSLALCSVQMYGIVLSTGLHPTKNGPSCAAGLPHFIHHHMRCWGRDVFISLRGLFITTGNFQAARDHILGFGSVLKHGMIPNLLDAGRRPRYNCRDATWWYLQAIQEYCKFAPEGYDILKESIARRFPKDDEFIEADDPKAYSYNSTLLEIIQEILERHARGIHFREWNAGHNLDHAMKSEGFQVDIDVDWDTGLLFGGSKWNCGTWMDKMGESEKAGNLGEPATPRDGADVEIIGLLKSTLRWLTELNEKGVYPWKGVEIPDKGTSNKGKNGIVEGTKLITFARWNDLIQESFEKNFYIPIDPSEDSKYNLKSDMVKRRGIYKDTHKSSYNFTDYQLRPNFPIAMVVAPELFNEEHALKALNVAREIIAGPLGMLTLDPEDPAYRGNYDNGNDGTDKSVAKGWNYHQGPEWLWVTGYFLRAYLYFDARVGAGKDNPHETIHNIMRMLLPHRKIIETSVWAGLPELTNANGAECHDACPTQAWSAATLLDLFDDIKDVEIDFHA</sequence>
<dbReference type="InterPro" id="IPR010401">
    <property type="entry name" value="AGL/Gdb1"/>
</dbReference>
<evidence type="ECO:0000256" key="12">
    <source>
        <dbReference type="ARBA" id="ARBA00023056"/>
    </source>
</evidence>
<feature type="coiled-coil region" evidence="17">
    <location>
        <begin position="445"/>
        <end position="515"/>
    </location>
</feature>
<dbReference type="PANTHER" id="PTHR10569">
    <property type="entry name" value="GLYCOGEN DEBRANCHING ENZYME"/>
    <property type="match status" value="1"/>
</dbReference>
<dbReference type="InterPro" id="IPR008928">
    <property type="entry name" value="6-hairpin_glycosidase_sf"/>
</dbReference>
<evidence type="ECO:0000256" key="15">
    <source>
        <dbReference type="ARBA" id="ARBA00025780"/>
    </source>
</evidence>
<dbReference type="GO" id="GO:0004134">
    <property type="term" value="F:4-alpha-glucanotransferase activity"/>
    <property type="evidence" value="ECO:0007669"/>
    <property type="project" value="UniProtKB-EC"/>
</dbReference>
<dbReference type="SUPFAM" id="SSF48208">
    <property type="entry name" value="Six-hairpin glycosidases"/>
    <property type="match status" value="1"/>
</dbReference>
<evidence type="ECO:0000256" key="10">
    <source>
        <dbReference type="ARBA" id="ARBA00022679"/>
    </source>
</evidence>
<dbReference type="GO" id="GO:0005980">
    <property type="term" value="P:glycogen catabolic process"/>
    <property type="evidence" value="ECO:0007669"/>
    <property type="project" value="InterPro"/>
</dbReference>
<organism evidence="23 24">
    <name type="scientific">Ambispora gerdemannii</name>
    <dbReference type="NCBI Taxonomy" id="144530"/>
    <lineage>
        <taxon>Eukaryota</taxon>
        <taxon>Fungi</taxon>
        <taxon>Fungi incertae sedis</taxon>
        <taxon>Mucoromycota</taxon>
        <taxon>Glomeromycotina</taxon>
        <taxon>Glomeromycetes</taxon>
        <taxon>Archaeosporales</taxon>
        <taxon>Ambisporaceae</taxon>
        <taxon>Ambispora</taxon>
    </lineage>
</organism>
<dbReference type="Proteomes" id="UP000789831">
    <property type="component" value="Unassembled WGS sequence"/>
</dbReference>
<comment type="subcellular location">
    <subcellularLocation>
        <location evidence="4">Cytoplasm</location>
    </subcellularLocation>
</comment>
<proteinExistence type="inferred from homology"/>
<dbReference type="InterPro" id="IPR032792">
    <property type="entry name" value="AGL_glucanoTrfase"/>
</dbReference>
<feature type="domain" description="Glycogen debranching enzyme glucanotransferase" evidence="21">
    <location>
        <begin position="154"/>
        <end position="421"/>
    </location>
</feature>
<evidence type="ECO:0000259" key="19">
    <source>
        <dbReference type="Pfam" id="PF06202"/>
    </source>
</evidence>
<dbReference type="GO" id="GO:0005978">
    <property type="term" value="P:glycogen biosynthetic process"/>
    <property type="evidence" value="ECO:0007669"/>
    <property type="project" value="UniProtKB-KW"/>
</dbReference>
<comment type="similarity">
    <text evidence="15">Belongs to the glycogen debranching enzyme family.</text>
</comment>
<evidence type="ECO:0000256" key="9">
    <source>
        <dbReference type="ARBA" id="ARBA00022676"/>
    </source>
</evidence>
<dbReference type="GO" id="GO:0004135">
    <property type="term" value="F:amylo-alpha-1,6-glucosidase activity"/>
    <property type="evidence" value="ECO:0007669"/>
    <property type="project" value="UniProtKB-EC"/>
</dbReference>
<dbReference type="FunFam" id="3.20.20.80:FF:000242">
    <property type="entry name" value="Glycogen debranching enzyme Gdb1, putative"/>
    <property type="match status" value="1"/>
</dbReference>
<evidence type="ECO:0000256" key="11">
    <source>
        <dbReference type="ARBA" id="ARBA00022801"/>
    </source>
</evidence>
<comment type="caution">
    <text evidence="23">The sequence shown here is derived from an EMBL/GenBank/DDBJ whole genome shotgun (WGS) entry which is preliminary data.</text>
</comment>
<accession>A0A9N9B376</accession>
<evidence type="ECO:0000256" key="4">
    <source>
        <dbReference type="ARBA" id="ARBA00004496"/>
    </source>
</evidence>
<comment type="catalytic activity">
    <reaction evidence="2">
        <text>Hydrolysis of (1-&gt;6)-alpha-D-glucosidic branch linkages in glycogen phosphorylase limit dextrin.</text>
        <dbReference type="EC" id="3.2.1.33"/>
    </reaction>
</comment>
<evidence type="ECO:0000259" key="20">
    <source>
        <dbReference type="Pfam" id="PF14699"/>
    </source>
</evidence>
<keyword evidence="8" id="KW-0963">Cytoplasm</keyword>
<keyword evidence="10" id="KW-0808">Transferase</keyword>
<keyword evidence="13" id="KW-0511">Multifunctional enzyme</keyword>
<protein>
    <recommendedName>
        <fullName evidence="7">Glycogen debranching enzyme</fullName>
        <ecNumber evidence="5">2.4.1.25</ecNumber>
        <ecNumber evidence="6">3.2.1.33</ecNumber>
    </recommendedName>
    <alternativeName>
        <fullName evidence="16">Glycogen debrancher</fullName>
    </alternativeName>
</protein>
<dbReference type="EC" id="2.4.1.25" evidence="5"/>
<evidence type="ECO:0000256" key="7">
    <source>
        <dbReference type="ARBA" id="ARBA00020723"/>
    </source>
</evidence>
<evidence type="ECO:0000256" key="8">
    <source>
        <dbReference type="ARBA" id="ARBA00022490"/>
    </source>
</evidence>
<feature type="domain" description="Eukaryotic glycogen debranching enzyme N-terminal" evidence="20">
    <location>
        <begin position="41"/>
        <end position="134"/>
    </location>
</feature>
<feature type="compositionally biased region" description="Basic and acidic residues" evidence="18">
    <location>
        <begin position="582"/>
        <end position="599"/>
    </location>
</feature>
<evidence type="ECO:0000256" key="6">
    <source>
        <dbReference type="ARBA" id="ARBA00012778"/>
    </source>
</evidence>
<keyword evidence="11" id="KW-0378">Hydrolase</keyword>
<evidence type="ECO:0000256" key="17">
    <source>
        <dbReference type="SAM" id="Coils"/>
    </source>
</evidence>
<evidence type="ECO:0000259" key="22">
    <source>
        <dbReference type="Pfam" id="PF14702"/>
    </source>
</evidence>
<dbReference type="Gene3D" id="3.20.20.80">
    <property type="entry name" value="Glycosidases"/>
    <property type="match status" value="2"/>
</dbReference>
<evidence type="ECO:0000256" key="13">
    <source>
        <dbReference type="ARBA" id="ARBA00023268"/>
    </source>
</evidence>
<dbReference type="InterPro" id="IPR017853">
    <property type="entry name" value="GH"/>
</dbReference>
<dbReference type="InterPro" id="IPR012341">
    <property type="entry name" value="6hp_glycosidase-like_sf"/>
</dbReference>
<evidence type="ECO:0000313" key="24">
    <source>
        <dbReference type="Proteomes" id="UP000789831"/>
    </source>
</evidence>
<evidence type="ECO:0000256" key="2">
    <source>
        <dbReference type="ARBA" id="ARBA00000927"/>
    </source>
</evidence>
<dbReference type="PANTHER" id="PTHR10569:SF2">
    <property type="entry name" value="GLYCOGEN DEBRANCHING ENZYME"/>
    <property type="match status" value="1"/>
</dbReference>
<dbReference type="Gene3D" id="1.50.10.10">
    <property type="match status" value="1"/>
</dbReference>
<dbReference type="SUPFAM" id="SSF51445">
    <property type="entry name" value="(Trans)glycosidases"/>
    <property type="match status" value="1"/>
</dbReference>
<comment type="function">
    <text evidence="3">Multifunctional enzyme acting as 1,4-alpha-D-glucan:1,4-alpha-D-glucan 4-alpha-D-glycosyltransferase and amylo-1,6-glucosidase in glycogen degradation.</text>
</comment>
<comment type="catalytic activity">
    <reaction evidence="1">
        <text>Transfers a segment of a (1-&gt;4)-alpha-D-glucan to a new position in an acceptor, which may be glucose or a (1-&gt;4)-alpha-D-glucan.</text>
        <dbReference type="EC" id="2.4.1.25"/>
    </reaction>
</comment>